<keyword evidence="3" id="KW-1185">Reference proteome</keyword>
<proteinExistence type="predicted"/>
<organism evidence="2 3">
    <name type="scientific">Streptomyces griseochromogenes</name>
    <dbReference type="NCBI Taxonomy" id="68214"/>
    <lineage>
        <taxon>Bacteria</taxon>
        <taxon>Bacillati</taxon>
        <taxon>Actinomycetota</taxon>
        <taxon>Actinomycetes</taxon>
        <taxon>Kitasatosporales</taxon>
        <taxon>Streptomycetaceae</taxon>
        <taxon>Streptomyces</taxon>
    </lineage>
</organism>
<dbReference type="Proteomes" id="UP001519309">
    <property type="component" value="Unassembled WGS sequence"/>
</dbReference>
<feature type="region of interest" description="Disordered" evidence="1">
    <location>
        <begin position="1"/>
        <end position="46"/>
    </location>
</feature>
<evidence type="ECO:0000256" key="1">
    <source>
        <dbReference type="SAM" id="MobiDB-lite"/>
    </source>
</evidence>
<reference evidence="2 3" key="1">
    <citation type="submission" date="2021-03" db="EMBL/GenBank/DDBJ databases">
        <title>Genomic Encyclopedia of Type Strains, Phase IV (KMG-IV): sequencing the most valuable type-strain genomes for metagenomic binning, comparative biology and taxonomic classification.</title>
        <authorList>
            <person name="Goeker M."/>
        </authorList>
    </citation>
    <scope>NUCLEOTIDE SEQUENCE [LARGE SCALE GENOMIC DNA]</scope>
    <source>
        <strain evidence="2 3">DSM 40499</strain>
    </source>
</reference>
<gene>
    <name evidence="2" type="ORF">J2Z21_001291</name>
</gene>
<accession>A0ABS4LLU0</accession>
<name>A0ABS4LLU0_9ACTN</name>
<sequence>MRPPRAVMGGGADQQSDVGSKMRAHPSTGGQAPIVERRSSGRGRRHVVDVSTPCPCAACCRARGREVSPWSCRFNEHVRCGRRAVRRRLRACLRRGGCRRGR</sequence>
<dbReference type="EMBL" id="JAGGLP010000002">
    <property type="protein sequence ID" value="MBP2048367.1"/>
    <property type="molecule type" value="Genomic_DNA"/>
</dbReference>
<evidence type="ECO:0000313" key="3">
    <source>
        <dbReference type="Proteomes" id="UP001519309"/>
    </source>
</evidence>
<protein>
    <submittedName>
        <fullName evidence="2">Uncharacterized protein</fullName>
    </submittedName>
</protein>
<evidence type="ECO:0000313" key="2">
    <source>
        <dbReference type="EMBL" id="MBP2048367.1"/>
    </source>
</evidence>
<comment type="caution">
    <text evidence="2">The sequence shown here is derived from an EMBL/GenBank/DDBJ whole genome shotgun (WGS) entry which is preliminary data.</text>
</comment>